<evidence type="ECO:0000256" key="1">
    <source>
        <dbReference type="SAM" id="MobiDB-lite"/>
    </source>
</evidence>
<name>G7DTL0_MIXOS</name>
<dbReference type="EMBL" id="BABT02000025">
    <property type="protein sequence ID" value="GAA93857.1"/>
    <property type="molecule type" value="Genomic_DNA"/>
</dbReference>
<dbReference type="InParanoid" id="G7DTL0"/>
<dbReference type="OrthoDB" id="5288586at2759"/>
<feature type="compositionally biased region" description="Polar residues" evidence="1">
    <location>
        <begin position="27"/>
        <end position="37"/>
    </location>
</feature>
<reference evidence="3 4" key="2">
    <citation type="journal article" date="2012" name="Open Biol.">
        <title>Characteristics of nucleosomes and linker DNA regions on the genome of the basidiomycete Mixia osmundae revealed by mono- and dinucleosome mapping.</title>
        <authorList>
            <person name="Nishida H."/>
            <person name="Kondo S."/>
            <person name="Matsumoto T."/>
            <person name="Suzuki Y."/>
            <person name="Yoshikawa H."/>
            <person name="Taylor T.D."/>
            <person name="Sugiyama J."/>
        </authorList>
    </citation>
    <scope>NUCLEOTIDE SEQUENCE [LARGE SCALE GENOMIC DNA]</scope>
    <source>
        <strain evidence="4">CBS 9802 / IAM 14324 / JCM 22182 / KY 12970</strain>
    </source>
</reference>
<keyword evidence="4" id="KW-1185">Reference proteome</keyword>
<gene>
    <name evidence="3" type="primary">Mo00503</name>
    <name evidence="3" type="ORF">E5Q_00503</name>
</gene>
<sequence length="310" mass="33171">MIESDATSPDSKAQAPSSPSEDIIAYTDQSSSETPDQLVRQSKTQISVWTVLREDVDAAGRGIWLPVMMYCFETGFVSAVTFTACSIWAGFESGNTIQMGLAIARLFSPGPQENGTFLMTDRQALTSLISFLIGAALARVTDRYPSILGPKQRSWLILATLVQALFLLIASICLIVAHESSFTLDRGDPSWTTFRGFCGLAFASANLGLQAAVGKKLGQVANTTVVLTTIWVEFVNDPKLLLTPWRKNAAAATEGRDGRFLSIASLFVGALVSRAILAQLGSAATLGIAAGIKLLGSALWLTVPKKQVKH</sequence>
<feature type="transmembrane region" description="Helical" evidence="2">
    <location>
        <begin position="154"/>
        <end position="177"/>
    </location>
</feature>
<protein>
    <recommendedName>
        <fullName evidence="5">DUF1275 domain protein</fullName>
    </recommendedName>
</protein>
<feature type="transmembrane region" description="Helical" evidence="2">
    <location>
        <begin position="283"/>
        <end position="303"/>
    </location>
</feature>
<evidence type="ECO:0000313" key="3">
    <source>
        <dbReference type="EMBL" id="GAA93857.1"/>
    </source>
</evidence>
<dbReference type="HOGENOM" id="CLU_062487_0_0_1"/>
<dbReference type="PANTHER" id="PTHR37488">
    <property type="entry name" value="DUF1275 DOMAIN-CONTAINING PROTEIN"/>
    <property type="match status" value="1"/>
</dbReference>
<proteinExistence type="predicted"/>
<feature type="transmembrane region" description="Helical" evidence="2">
    <location>
        <begin position="189"/>
        <end position="209"/>
    </location>
</feature>
<dbReference type="PANTHER" id="PTHR37488:SF2">
    <property type="entry name" value="DUF1275 DOMAIN-CONTAINING PROTEIN"/>
    <property type="match status" value="1"/>
</dbReference>
<dbReference type="OMA" id="TTVWCEL"/>
<dbReference type="RefSeq" id="XP_014571382.1">
    <property type="nucleotide sequence ID" value="XM_014715896.1"/>
</dbReference>
<feature type="transmembrane region" description="Helical" evidence="2">
    <location>
        <begin position="124"/>
        <end position="142"/>
    </location>
</feature>
<evidence type="ECO:0000313" key="4">
    <source>
        <dbReference type="Proteomes" id="UP000009131"/>
    </source>
</evidence>
<comment type="caution">
    <text evidence="3">The sequence shown here is derived from an EMBL/GenBank/DDBJ whole genome shotgun (WGS) entry which is preliminary data.</text>
</comment>
<dbReference type="Pfam" id="PF06912">
    <property type="entry name" value="DUF1275"/>
    <property type="match status" value="1"/>
</dbReference>
<dbReference type="Proteomes" id="UP000009131">
    <property type="component" value="Unassembled WGS sequence"/>
</dbReference>
<dbReference type="eggNOG" id="ENOG502S0ZW">
    <property type="taxonomic scope" value="Eukaryota"/>
</dbReference>
<feature type="transmembrane region" description="Helical" evidence="2">
    <location>
        <begin position="260"/>
        <end position="277"/>
    </location>
</feature>
<reference evidence="3 4" key="1">
    <citation type="journal article" date="2011" name="J. Gen. Appl. Microbiol.">
        <title>Draft genome sequencing of the enigmatic basidiomycete Mixia osmundae.</title>
        <authorList>
            <person name="Nishida H."/>
            <person name="Nagatsuka Y."/>
            <person name="Sugiyama J."/>
        </authorList>
    </citation>
    <scope>NUCLEOTIDE SEQUENCE [LARGE SCALE GENOMIC DNA]</scope>
    <source>
        <strain evidence="4">CBS 9802 / IAM 14324 / JCM 22182 / KY 12970</strain>
    </source>
</reference>
<dbReference type="STRING" id="764103.G7DTL0"/>
<dbReference type="InterPro" id="IPR010699">
    <property type="entry name" value="DUF1275"/>
</dbReference>
<keyword evidence="2" id="KW-1133">Transmembrane helix</keyword>
<feature type="transmembrane region" description="Helical" evidence="2">
    <location>
        <begin position="70"/>
        <end position="91"/>
    </location>
</feature>
<keyword evidence="2" id="KW-0472">Membrane</keyword>
<organism evidence="3 4">
    <name type="scientific">Mixia osmundae (strain CBS 9802 / IAM 14324 / JCM 22182 / KY 12970)</name>
    <dbReference type="NCBI Taxonomy" id="764103"/>
    <lineage>
        <taxon>Eukaryota</taxon>
        <taxon>Fungi</taxon>
        <taxon>Dikarya</taxon>
        <taxon>Basidiomycota</taxon>
        <taxon>Pucciniomycotina</taxon>
        <taxon>Mixiomycetes</taxon>
        <taxon>Mixiales</taxon>
        <taxon>Mixiaceae</taxon>
        <taxon>Mixia</taxon>
    </lineage>
</organism>
<keyword evidence="2" id="KW-0812">Transmembrane</keyword>
<feature type="region of interest" description="Disordered" evidence="1">
    <location>
        <begin position="1"/>
        <end position="37"/>
    </location>
</feature>
<evidence type="ECO:0008006" key="5">
    <source>
        <dbReference type="Google" id="ProtNLM"/>
    </source>
</evidence>
<feature type="compositionally biased region" description="Polar residues" evidence="1">
    <location>
        <begin position="1"/>
        <end position="20"/>
    </location>
</feature>
<evidence type="ECO:0000256" key="2">
    <source>
        <dbReference type="SAM" id="Phobius"/>
    </source>
</evidence>
<accession>G7DTL0</accession>
<dbReference type="AlphaFoldDB" id="G7DTL0"/>